<evidence type="ECO:0000313" key="3">
    <source>
        <dbReference type="Proteomes" id="UP000663586"/>
    </source>
</evidence>
<dbReference type="Proteomes" id="UP000663586">
    <property type="component" value="Chromosome"/>
</dbReference>
<sequence length="247" mass="26787">MTQIREHAEIELDSPTLVEGMPGIGLVGKIATDHLIDEFEMTYYASVHCEGLAPIGVYEEGSREVRPPVRLYADEGRDLLALRSDVPVAVDTTSEFAACLTGWLDANDVDPLYLSGFPAEKTDAPPELFGVATSDVAADRLDRHEVGHPRLNGAIAGPAGALLNRAAQIDLDATALVVESDPRFPDPEAARVLLTEGVEPLADIEVDVGGLVEQADSIREQREQLAQRMQEADTQESSQAQRIQMFQ</sequence>
<accession>A0A897MTS6</accession>
<dbReference type="PANTHER" id="PTHR35610:SF8">
    <property type="entry name" value="3-ISOPROPYLMALATE DEHYDRATASE"/>
    <property type="match status" value="1"/>
</dbReference>
<dbReference type="AlphaFoldDB" id="A0A897MTS6"/>
<feature type="compositionally biased region" description="Polar residues" evidence="1">
    <location>
        <begin position="235"/>
        <end position="247"/>
    </location>
</feature>
<dbReference type="GeneID" id="70685617"/>
<gene>
    <name evidence="2" type="ORF">AArcS_2241</name>
</gene>
<dbReference type="Pfam" id="PF09754">
    <property type="entry name" value="PAC2"/>
    <property type="match status" value="1"/>
</dbReference>
<dbReference type="RefSeq" id="WP_238477490.1">
    <property type="nucleotide sequence ID" value="NZ_CP064786.1"/>
</dbReference>
<evidence type="ECO:0000256" key="1">
    <source>
        <dbReference type="SAM" id="MobiDB-lite"/>
    </source>
</evidence>
<dbReference type="InterPro" id="IPR038389">
    <property type="entry name" value="PSMG2_sf"/>
</dbReference>
<dbReference type="EMBL" id="CP064786">
    <property type="protein sequence ID" value="QSG03438.1"/>
    <property type="molecule type" value="Genomic_DNA"/>
</dbReference>
<reference evidence="2" key="1">
    <citation type="submission" date="2020-11" db="EMBL/GenBank/DDBJ databases">
        <title>Carbohydrate-dependent, anaerobic sulfur respiration: A novel catabolism in halophilic archaea.</title>
        <authorList>
            <person name="Sorokin D.Y."/>
            <person name="Messina E."/>
            <person name="Smedile F."/>
            <person name="La Cono V."/>
            <person name="Hallsworth J.E."/>
            <person name="Yakimov M.M."/>
        </authorList>
    </citation>
    <scope>NUCLEOTIDE SEQUENCE</scope>
    <source>
        <strain evidence="2">AArc-S</strain>
    </source>
</reference>
<feature type="region of interest" description="Disordered" evidence="1">
    <location>
        <begin position="222"/>
        <end position="247"/>
    </location>
</feature>
<organism evidence="2 3">
    <name type="scientific">Natranaeroarchaeum sulfidigenes</name>
    <dbReference type="NCBI Taxonomy" id="2784880"/>
    <lineage>
        <taxon>Archaea</taxon>
        <taxon>Methanobacteriati</taxon>
        <taxon>Methanobacteriota</taxon>
        <taxon>Stenosarchaea group</taxon>
        <taxon>Halobacteria</taxon>
        <taxon>Halobacteriales</taxon>
        <taxon>Natronoarchaeaceae</taxon>
        <taxon>Natranaeroarchaeum</taxon>
    </lineage>
</organism>
<dbReference type="SUPFAM" id="SSF159659">
    <property type="entry name" value="Cgl1923-like"/>
    <property type="match status" value="1"/>
</dbReference>
<dbReference type="PANTHER" id="PTHR35610">
    <property type="entry name" value="3-ISOPROPYLMALATE DEHYDRATASE-RELATED"/>
    <property type="match status" value="1"/>
</dbReference>
<keyword evidence="3" id="KW-1185">Reference proteome</keyword>
<protein>
    <submittedName>
        <fullName evidence="2">Archaeal enzyme of ATP-grasp superfamily</fullName>
    </submittedName>
</protein>
<name>A0A897MTS6_9EURY</name>
<dbReference type="Gene3D" id="3.40.50.10900">
    <property type="entry name" value="PAC-like subunit"/>
    <property type="match status" value="1"/>
</dbReference>
<dbReference type="InterPro" id="IPR019151">
    <property type="entry name" value="Proteasome_assmbl_chaperone_2"/>
</dbReference>
<proteinExistence type="predicted"/>
<dbReference type="KEGG" id="hara:AArcS_2241"/>
<evidence type="ECO:0000313" key="2">
    <source>
        <dbReference type="EMBL" id="QSG03438.1"/>
    </source>
</evidence>